<keyword evidence="2" id="KW-1185">Reference proteome</keyword>
<dbReference type="EMBL" id="LGHJ01000017">
    <property type="protein sequence ID" value="KPL74561.1"/>
    <property type="molecule type" value="Genomic_DNA"/>
</dbReference>
<dbReference type="Proteomes" id="UP000050514">
    <property type="component" value="Unassembled WGS sequence"/>
</dbReference>
<evidence type="ECO:0000313" key="1">
    <source>
        <dbReference type="EMBL" id="KPL74561.1"/>
    </source>
</evidence>
<protein>
    <submittedName>
        <fullName evidence="1">Uncharacterized protein</fullName>
    </submittedName>
</protein>
<dbReference type="STRING" id="360411.AC812_12255"/>
<name>A0A0P6XQI2_9CHLR</name>
<comment type="caution">
    <text evidence="1">The sequence shown here is derived from an EMBL/GenBank/DDBJ whole genome shotgun (WGS) entry which is preliminary data.</text>
</comment>
<accession>A0A0P6XQI2</accession>
<dbReference type="OrthoDB" id="6058284at2"/>
<dbReference type="RefSeq" id="WP_061918882.1">
    <property type="nucleotide sequence ID" value="NZ_DF967971.1"/>
</dbReference>
<evidence type="ECO:0000313" key="2">
    <source>
        <dbReference type="Proteomes" id="UP000050514"/>
    </source>
</evidence>
<dbReference type="AlphaFoldDB" id="A0A0P6XQI2"/>
<organism evidence="1 2">
    <name type="scientific">Bellilinea caldifistulae</name>
    <dbReference type="NCBI Taxonomy" id="360411"/>
    <lineage>
        <taxon>Bacteria</taxon>
        <taxon>Bacillati</taxon>
        <taxon>Chloroflexota</taxon>
        <taxon>Anaerolineae</taxon>
        <taxon>Anaerolineales</taxon>
        <taxon>Anaerolineaceae</taxon>
        <taxon>Bellilinea</taxon>
    </lineage>
</organism>
<reference evidence="1 2" key="1">
    <citation type="submission" date="2015-07" db="EMBL/GenBank/DDBJ databases">
        <title>Draft genome of Bellilinea caldifistulae DSM 17877.</title>
        <authorList>
            <person name="Hemp J."/>
            <person name="Ward L.M."/>
            <person name="Pace L.A."/>
            <person name="Fischer W.W."/>
        </authorList>
    </citation>
    <scope>NUCLEOTIDE SEQUENCE [LARGE SCALE GENOMIC DNA]</scope>
    <source>
        <strain evidence="1 2">GOMI-1</strain>
    </source>
</reference>
<sequence length="125" mass="14638">MKYDEIIEKMPPGLERAILRVLESRRGRRNAIGRNELTAMVRRLGQPASERQVREMIKQLRRKGYLICSAPGEDGGYYWADTLEEYQEFRKMEFAAKIADMSETLRAMDQSAERIFGDSFQMRLL</sequence>
<gene>
    <name evidence="1" type="ORF">AC812_12255</name>
</gene>
<proteinExistence type="predicted"/>